<name>A0A139HWS4_9PEZI</name>
<accession>A0A139HWS4</accession>
<evidence type="ECO:0000313" key="3">
    <source>
        <dbReference type="Proteomes" id="UP000070133"/>
    </source>
</evidence>
<feature type="region of interest" description="Disordered" evidence="1">
    <location>
        <begin position="89"/>
        <end position="157"/>
    </location>
</feature>
<reference evidence="2 3" key="1">
    <citation type="submission" date="2015-07" db="EMBL/GenBank/DDBJ databases">
        <title>Comparative genomics of the Sigatoka disease complex on banana suggests a link between parallel evolutionary changes in Pseudocercospora fijiensis and Pseudocercospora eumusae and increased virulence on the banana host.</title>
        <authorList>
            <person name="Chang T.-C."/>
            <person name="Salvucci A."/>
            <person name="Crous P.W."/>
            <person name="Stergiopoulos I."/>
        </authorList>
    </citation>
    <scope>NUCLEOTIDE SEQUENCE [LARGE SCALE GENOMIC DNA]</scope>
    <source>
        <strain evidence="2 3">CBS 114824</strain>
    </source>
</reference>
<sequence>MASPRADTTSHMHTTFAGICRHPIRHSSIPPDPAPQLDPAVPYCGDCTTSQHLMRECEEARQELAAADVDDQPTRQAARDRWHRAKLNLIEHEERQGGRSTAQELQREDSGAADEGQTPQEVQGSNGVQLPQGLRRTRSVRFDEKQKHRAEGQYRSRFDFHRSLPEYEPGQWADQTGAGYANTSDPYVENPELDESKEEEWEEYDSEDEQIRVSLMTDEELAAEGEKVDATIAILKKECE</sequence>
<dbReference type="OrthoDB" id="5366952at2759"/>
<gene>
    <name evidence="2" type="ORF">AC578_7195</name>
</gene>
<organism evidence="2 3">
    <name type="scientific">Pseudocercospora eumusae</name>
    <dbReference type="NCBI Taxonomy" id="321146"/>
    <lineage>
        <taxon>Eukaryota</taxon>
        <taxon>Fungi</taxon>
        <taxon>Dikarya</taxon>
        <taxon>Ascomycota</taxon>
        <taxon>Pezizomycotina</taxon>
        <taxon>Dothideomycetes</taxon>
        <taxon>Dothideomycetidae</taxon>
        <taxon>Mycosphaerellales</taxon>
        <taxon>Mycosphaerellaceae</taxon>
        <taxon>Pseudocercospora</taxon>
    </lineage>
</organism>
<feature type="compositionally biased region" description="Acidic residues" evidence="1">
    <location>
        <begin position="191"/>
        <end position="208"/>
    </location>
</feature>
<dbReference type="EMBL" id="LFZN01000004">
    <property type="protein sequence ID" value="KXT06887.1"/>
    <property type="molecule type" value="Genomic_DNA"/>
</dbReference>
<dbReference type="Proteomes" id="UP000070133">
    <property type="component" value="Unassembled WGS sequence"/>
</dbReference>
<feature type="compositionally biased region" description="Polar residues" evidence="1">
    <location>
        <begin position="117"/>
        <end position="129"/>
    </location>
</feature>
<feature type="region of interest" description="Disordered" evidence="1">
    <location>
        <begin position="171"/>
        <end position="208"/>
    </location>
</feature>
<protein>
    <submittedName>
        <fullName evidence="2">Uncharacterized protein</fullName>
    </submittedName>
</protein>
<dbReference type="AlphaFoldDB" id="A0A139HWS4"/>
<proteinExistence type="predicted"/>
<evidence type="ECO:0000256" key="1">
    <source>
        <dbReference type="SAM" id="MobiDB-lite"/>
    </source>
</evidence>
<evidence type="ECO:0000313" key="2">
    <source>
        <dbReference type="EMBL" id="KXT06887.1"/>
    </source>
</evidence>
<comment type="caution">
    <text evidence="2">The sequence shown here is derived from an EMBL/GenBank/DDBJ whole genome shotgun (WGS) entry which is preliminary data.</text>
</comment>
<keyword evidence="3" id="KW-1185">Reference proteome</keyword>
<feature type="compositionally biased region" description="Basic and acidic residues" evidence="1">
    <location>
        <begin position="140"/>
        <end position="157"/>
    </location>
</feature>